<dbReference type="SUPFAM" id="SSF52540">
    <property type="entry name" value="P-loop containing nucleoside triphosphate hydrolases"/>
    <property type="match status" value="1"/>
</dbReference>
<accession>A0A2H1YGZ1</accession>
<evidence type="ECO:0000313" key="2">
    <source>
        <dbReference type="EMBL" id="SOS74755.1"/>
    </source>
</evidence>
<dbReference type="Proteomes" id="UP000234211">
    <property type="component" value="Unassembled WGS sequence"/>
</dbReference>
<dbReference type="Pfam" id="PF13304">
    <property type="entry name" value="AAA_21"/>
    <property type="match status" value="1"/>
</dbReference>
<evidence type="ECO:0000313" key="3">
    <source>
        <dbReference type="Proteomes" id="UP000234211"/>
    </source>
</evidence>
<dbReference type="InterPro" id="IPR003959">
    <property type="entry name" value="ATPase_AAA_core"/>
</dbReference>
<dbReference type="InterPro" id="IPR027417">
    <property type="entry name" value="P-loop_NTPase"/>
</dbReference>
<reference evidence="3" key="1">
    <citation type="submission" date="2017-11" db="EMBL/GenBank/DDBJ databases">
        <authorList>
            <person name="Duchaud E."/>
        </authorList>
    </citation>
    <scope>NUCLEOTIDE SEQUENCE [LARGE SCALE GENOMIC DNA]</scope>
    <source>
        <strain evidence="3">Tenacibaculum sp. TNO020</strain>
    </source>
</reference>
<dbReference type="GO" id="GO:0016887">
    <property type="term" value="F:ATP hydrolysis activity"/>
    <property type="evidence" value="ECO:0007669"/>
    <property type="project" value="InterPro"/>
</dbReference>
<proteinExistence type="predicted"/>
<dbReference type="PANTHER" id="PTHR40396:SF1">
    <property type="entry name" value="ATPASE AAA-TYPE CORE DOMAIN-CONTAINING PROTEIN"/>
    <property type="match status" value="1"/>
</dbReference>
<name>A0A2H1YGZ1_9FLAO</name>
<feature type="domain" description="ATPase AAA-type core" evidence="1">
    <location>
        <begin position="49"/>
        <end position="367"/>
    </location>
</feature>
<gene>
    <name evidence="2" type="ORF">TNO020_280002</name>
</gene>
<dbReference type="EMBL" id="OENF01000021">
    <property type="protein sequence ID" value="SOS74755.1"/>
    <property type="molecule type" value="Genomic_DNA"/>
</dbReference>
<dbReference type="RefSeq" id="WP_101917268.1">
    <property type="nucleotide sequence ID" value="NZ_OENF01000021.1"/>
</dbReference>
<organism evidence="2 3">
    <name type="scientific">Tenacibaculum piscium</name>
    <dbReference type="NCBI Taxonomy" id="1458515"/>
    <lineage>
        <taxon>Bacteria</taxon>
        <taxon>Pseudomonadati</taxon>
        <taxon>Bacteroidota</taxon>
        <taxon>Flavobacteriia</taxon>
        <taxon>Flavobacteriales</taxon>
        <taxon>Flavobacteriaceae</taxon>
        <taxon>Tenacibaculum</taxon>
    </lineage>
</organism>
<dbReference type="OrthoDB" id="9809324at2"/>
<keyword evidence="2" id="KW-0067">ATP-binding</keyword>
<evidence type="ECO:0000259" key="1">
    <source>
        <dbReference type="Pfam" id="PF13304"/>
    </source>
</evidence>
<sequence length="437" mass="50226">MLINFSVENFRSIRNKVTLSFEASNSDDLEDYFIINAGKDLRLLKLGLIYGANASGKTTLLNSLDFLQELILDPADKKNEVIEFSPFLFDKESKNKNTTFNIEFFQNNVKYIYNLELNKNSIISEELFFHKPNKALVFRRTTEVSKQLSKIEFGSKIKINKSHKSTLEANTLWNNTVLGGYIKTNFESKELQETIDWFDNKLKPLISSKTSLLGFISSRIENDKISKNDIVEFLKKADFNISDVLIKSEETEIDADILEFINRKTLMSNDKLEKIKETGKIEKKEIFFQHSLNDDKFLLSYDDESEGTQRYYQFSGLLSLMIKNELIVPIDEIESSLHPDLLKHFLLSFLANSKTSQLIATTHHRELLIEKDILRSDAIWFAEKDDNGCTELFSLDDFDSSVVRKDTGSIFNAYKTGKLGAVPSLSDYYIELENGSN</sequence>
<keyword evidence="3" id="KW-1185">Reference proteome</keyword>
<protein>
    <submittedName>
        <fullName evidence="2">ATP-binding protein</fullName>
    </submittedName>
</protein>
<dbReference type="PANTHER" id="PTHR40396">
    <property type="entry name" value="ATPASE-LIKE PROTEIN"/>
    <property type="match status" value="1"/>
</dbReference>
<dbReference type="GO" id="GO:0005524">
    <property type="term" value="F:ATP binding"/>
    <property type="evidence" value="ECO:0007669"/>
    <property type="project" value="UniProtKB-KW"/>
</dbReference>
<keyword evidence="2" id="KW-0547">Nucleotide-binding</keyword>
<dbReference type="Gene3D" id="3.40.50.300">
    <property type="entry name" value="P-loop containing nucleotide triphosphate hydrolases"/>
    <property type="match status" value="1"/>
</dbReference>
<dbReference type="AlphaFoldDB" id="A0A2H1YGZ1"/>